<feature type="transmembrane region" description="Helical" evidence="9">
    <location>
        <begin position="478"/>
        <end position="499"/>
    </location>
</feature>
<dbReference type="Proteomes" id="UP001229251">
    <property type="component" value="Unassembled WGS sequence"/>
</dbReference>
<accession>A0AAJ1Q6J4</accession>
<evidence type="ECO:0000256" key="1">
    <source>
        <dbReference type="ARBA" id="ARBA00004141"/>
    </source>
</evidence>
<reference evidence="10" key="1">
    <citation type="submission" date="2023-05" db="EMBL/GenBank/DDBJ databases">
        <title>Cataloging the Phylogenetic Diversity of Human Bladder Bacteria.</title>
        <authorList>
            <person name="Du J."/>
        </authorList>
    </citation>
    <scope>NUCLEOTIDE SEQUENCE</scope>
    <source>
        <strain evidence="10">UMB1231</strain>
    </source>
</reference>
<sequence>MAIAKMVKISAIVEENNRNRLMKELQSIQKIEVRPINPNQVDGTRPSTSQRLNELDDQLQDVRSAMRFLDSYLKAKGFKEKYMKPLPTMTLEELEQQVSFDEIKSVTQKVWAKKEKLEKIESDLQVINNEADFFSKWQNLHAIPAYHRAPKYTKLYIGTLPQTNDNEYINAVRENKDIIVEEVYQSRDEIGLVIATSLDKSYEVNQFLTQNRFQALDYQFADLPANLLKERHQQAEDLRKEAQAERLSLADFQEEYRVLEMAEEILYALYQRQEATESSMTSDRLFAIEGWVAKDEAPAIIKNVEEALPGQIYISQSDVVEDEMDEVPTKLENPSLIAPFENITKMYGTPKYNGFDPTGSLAPYYWIFFGMMMADLGYGLLLWLGTLIPLKFFTMDQGMKKNIKFFHILSYSVIVWGLMYGSFFGAALPFKLLSPTEDVIAVLGLSFGLGFIQILHGLALHTGLNWKSDKASAIKDGLAWIVMLCGFIIAALGPMVLHQAILQKIGLYMAGVAALVILGIAIINSKNKAAGFAAGLYDLYGVSGYLGDIVSYSRLMALGISGGSIALAFNILVAYLPPVARFTVGVVLIIALQLFNFGLSLLSAYVHSDRLIFVEFFGKFYEAGGREFAPLKFLDKHVNIK</sequence>
<feature type="transmembrane region" description="Helical" evidence="9">
    <location>
        <begin position="555"/>
        <end position="576"/>
    </location>
</feature>
<evidence type="ECO:0000256" key="7">
    <source>
        <dbReference type="ARBA" id="ARBA00023136"/>
    </source>
</evidence>
<dbReference type="InterPro" id="IPR002490">
    <property type="entry name" value="V-ATPase_116kDa_su"/>
</dbReference>
<dbReference type="EMBL" id="JASOOE010000013">
    <property type="protein sequence ID" value="MDK7187709.1"/>
    <property type="molecule type" value="Genomic_DNA"/>
</dbReference>
<evidence type="ECO:0000313" key="11">
    <source>
        <dbReference type="Proteomes" id="UP001229251"/>
    </source>
</evidence>
<dbReference type="GO" id="GO:0016471">
    <property type="term" value="C:vacuolar proton-transporting V-type ATPase complex"/>
    <property type="evidence" value="ECO:0007669"/>
    <property type="project" value="TreeGrafter"/>
</dbReference>
<comment type="subcellular location">
    <subcellularLocation>
        <location evidence="1">Membrane</location>
        <topology evidence="1">Multi-pass membrane protein</topology>
    </subcellularLocation>
</comment>
<evidence type="ECO:0000256" key="8">
    <source>
        <dbReference type="SAM" id="Coils"/>
    </source>
</evidence>
<proteinExistence type="inferred from homology"/>
<evidence type="ECO:0000256" key="2">
    <source>
        <dbReference type="ARBA" id="ARBA00009904"/>
    </source>
</evidence>
<dbReference type="RefSeq" id="WP_016648633.1">
    <property type="nucleotide sequence ID" value="NZ_JASOOE010000013.1"/>
</dbReference>
<protein>
    <submittedName>
        <fullName evidence="10">V-type ATP synthase subunit I</fullName>
    </submittedName>
</protein>
<keyword evidence="4 9" id="KW-0812">Transmembrane</keyword>
<keyword evidence="5 9" id="KW-1133">Transmembrane helix</keyword>
<dbReference type="GO" id="GO:0033179">
    <property type="term" value="C:proton-transporting V-type ATPase, V0 domain"/>
    <property type="evidence" value="ECO:0007669"/>
    <property type="project" value="InterPro"/>
</dbReference>
<name>A0AAJ1Q6J4_9LACT</name>
<evidence type="ECO:0000256" key="3">
    <source>
        <dbReference type="ARBA" id="ARBA00022448"/>
    </source>
</evidence>
<dbReference type="PANTHER" id="PTHR11629">
    <property type="entry name" value="VACUOLAR PROTON ATPASES"/>
    <property type="match status" value="1"/>
</dbReference>
<gene>
    <name evidence="10" type="ORF">QP433_06920</name>
</gene>
<dbReference type="Gene3D" id="1.20.1460.20">
    <property type="match status" value="1"/>
</dbReference>
<keyword evidence="7 9" id="KW-0472">Membrane</keyword>
<dbReference type="AlphaFoldDB" id="A0AAJ1Q6J4"/>
<evidence type="ECO:0000256" key="6">
    <source>
        <dbReference type="ARBA" id="ARBA00023065"/>
    </source>
</evidence>
<feature type="transmembrane region" description="Helical" evidence="9">
    <location>
        <begin position="440"/>
        <end position="466"/>
    </location>
</feature>
<feature type="transmembrane region" description="Helical" evidence="9">
    <location>
        <begin position="505"/>
        <end position="523"/>
    </location>
</feature>
<evidence type="ECO:0000256" key="5">
    <source>
        <dbReference type="ARBA" id="ARBA00022989"/>
    </source>
</evidence>
<evidence type="ECO:0000256" key="9">
    <source>
        <dbReference type="SAM" id="Phobius"/>
    </source>
</evidence>
<evidence type="ECO:0000256" key="4">
    <source>
        <dbReference type="ARBA" id="ARBA00022692"/>
    </source>
</evidence>
<dbReference type="Gene3D" id="3.30.70.2170">
    <property type="match status" value="1"/>
</dbReference>
<feature type="transmembrane region" description="Helical" evidence="9">
    <location>
        <begin position="405"/>
        <end position="428"/>
    </location>
</feature>
<keyword evidence="8" id="KW-0175">Coiled coil</keyword>
<dbReference type="GO" id="GO:0046961">
    <property type="term" value="F:proton-transporting ATPase activity, rotational mechanism"/>
    <property type="evidence" value="ECO:0007669"/>
    <property type="project" value="InterPro"/>
</dbReference>
<dbReference type="PANTHER" id="PTHR11629:SF63">
    <property type="entry name" value="V-TYPE PROTON ATPASE SUBUNIT A"/>
    <property type="match status" value="1"/>
</dbReference>
<dbReference type="Pfam" id="PF01496">
    <property type="entry name" value="V_ATPase_I"/>
    <property type="match status" value="1"/>
</dbReference>
<keyword evidence="6" id="KW-0406">Ion transport</keyword>
<keyword evidence="3" id="KW-0813">Transport</keyword>
<feature type="transmembrane region" description="Helical" evidence="9">
    <location>
        <begin position="364"/>
        <end position="384"/>
    </location>
</feature>
<comment type="similarity">
    <text evidence="2">Belongs to the V-ATPase 116 kDa subunit family.</text>
</comment>
<dbReference type="Gene3D" id="3.30.70.2750">
    <property type="match status" value="1"/>
</dbReference>
<evidence type="ECO:0000313" key="10">
    <source>
        <dbReference type="EMBL" id="MDK7187709.1"/>
    </source>
</evidence>
<feature type="coiled-coil region" evidence="8">
    <location>
        <begin position="225"/>
        <end position="255"/>
    </location>
</feature>
<feature type="transmembrane region" description="Helical" evidence="9">
    <location>
        <begin position="582"/>
        <end position="606"/>
    </location>
</feature>
<dbReference type="GO" id="GO:0007035">
    <property type="term" value="P:vacuolar acidification"/>
    <property type="evidence" value="ECO:0007669"/>
    <property type="project" value="TreeGrafter"/>
</dbReference>
<comment type="caution">
    <text evidence="10">The sequence shown here is derived from an EMBL/GenBank/DDBJ whole genome shotgun (WGS) entry which is preliminary data.</text>
</comment>
<organism evidence="10 11">
    <name type="scientific">Facklamia hominis</name>
    <dbReference type="NCBI Taxonomy" id="178214"/>
    <lineage>
        <taxon>Bacteria</taxon>
        <taxon>Bacillati</taxon>
        <taxon>Bacillota</taxon>
        <taxon>Bacilli</taxon>
        <taxon>Lactobacillales</taxon>
        <taxon>Aerococcaceae</taxon>
        <taxon>Facklamia</taxon>
    </lineage>
</organism>
<dbReference type="GO" id="GO:0051117">
    <property type="term" value="F:ATPase binding"/>
    <property type="evidence" value="ECO:0007669"/>
    <property type="project" value="TreeGrafter"/>
</dbReference>